<keyword evidence="8" id="KW-1185">Reference proteome</keyword>
<dbReference type="EC" id="3.2.2.9" evidence="2"/>
<evidence type="ECO:0000256" key="4">
    <source>
        <dbReference type="ARBA" id="ARBA00022801"/>
    </source>
</evidence>
<dbReference type="Proteomes" id="UP001595900">
    <property type="component" value="Unassembled WGS sequence"/>
</dbReference>
<comment type="caution">
    <text evidence="7">The sequence shown here is derived from an EMBL/GenBank/DDBJ whole genome shotgun (WGS) entry which is preliminary data.</text>
</comment>
<evidence type="ECO:0000313" key="7">
    <source>
        <dbReference type="EMBL" id="MFC4242029.1"/>
    </source>
</evidence>
<keyword evidence="4 7" id="KW-0378">Hydrolase</keyword>
<evidence type="ECO:0000256" key="1">
    <source>
        <dbReference type="ARBA" id="ARBA00004945"/>
    </source>
</evidence>
<organism evidence="7 8">
    <name type="scientific">Gryllotalpicola reticulitermitis</name>
    <dbReference type="NCBI Taxonomy" id="1184153"/>
    <lineage>
        <taxon>Bacteria</taxon>
        <taxon>Bacillati</taxon>
        <taxon>Actinomycetota</taxon>
        <taxon>Actinomycetes</taxon>
        <taxon>Micrococcales</taxon>
        <taxon>Microbacteriaceae</taxon>
        <taxon>Gryllotalpicola</taxon>
    </lineage>
</organism>
<accession>A0ABV8Q2L5</accession>
<reference evidence="8" key="1">
    <citation type="journal article" date="2019" name="Int. J. Syst. Evol. Microbiol.">
        <title>The Global Catalogue of Microorganisms (GCM) 10K type strain sequencing project: providing services to taxonomists for standard genome sequencing and annotation.</title>
        <authorList>
            <consortium name="The Broad Institute Genomics Platform"/>
            <consortium name="The Broad Institute Genome Sequencing Center for Infectious Disease"/>
            <person name="Wu L."/>
            <person name="Ma J."/>
        </authorList>
    </citation>
    <scope>NUCLEOTIDE SEQUENCE [LARGE SCALE GENOMIC DNA]</scope>
    <source>
        <strain evidence="8">CGMCC 1.10363</strain>
    </source>
</reference>
<keyword evidence="5" id="KW-0486">Methionine biosynthesis</keyword>
<dbReference type="PANTHER" id="PTHR46832:SF1">
    <property type="entry name" value="5'-METHYLTHIOADENOSINE_S-ADENOSYLHOMOCYSTEINE NUCLEOSIDASE"/>
    <property type="match status" value="1"/>
</dbReference>
<protein>
    <recommendedName>
        <fullName evidence="2">adenosylhomocysteine nucleosidase</fullName>
        <ecNumber evidence="2">3.2.2.9</ecNumber>
    </recommendedName>
</protein>
<dbReference type="RefSeq" id="WP_390226808.1">
    <property type="nucleotide sequence ID" value="NZ_JBHSCN010000002.1"/>
</dbReference>
<dbReference type="Gene3D" id="3.40.50.1580">
    <property type="entry name" value="Nucleoside phosphorylase domain"/>
    <property type="match status" value="1"/>
</dbReference>
<dbReference type="PANTHER" id="PTHR46832">
    <property type="entry name" value="5'-METHYLTHIOADENOSINE/S-ADENOSYLHOMOCYSTEINE NUCLEOSIDASE"/>
    <property type="match status" value="1"/>
</dbReference>
<name>A0ABV8Q2L5_9MICO</name>
<evidence type="ECO:0000259" key="6">
    <source>
        <dbReference type="Pfam" id="PF01048"/>
    </source>
</evidence>
<dbReference type="InterPro" id="IPR035994">
    <property type="entry name" value="Nucleoside_phosphorylase_sf"/>
</dbReference>
<evidence type="ECO:0000256" key="5">
    <source>
        <dbReference type="ARBA" id="ARBA00023167"/>
    </source>
</evidence>
<gene>
    <name evidence="7" type="primary">mtnN</name>
    <name evidence="7" type="ORF">ACFOYW_01480</name>
</gene>
<dbReference type="SUPFAM" id="SSF53167">
    <property type="entry name" value="Purine and uridine phosphorylases"/>
    <property type="match status" value="1"/>
</dbReference>
<feature type="domain" description="Nucleoside phosphorylase" evidence="6">
    <location>
        <begin position="16"/>
        <end position="236"/>
    </location>
</feature>
<evidence type="ECO:0000313" key="8">
    <source>
        <dbReference type="Proteomes" id="UP001595900"/>
    </source>
</evidence>
<evidence type="ECO:0000256" key="3">
    <source>
        <dbReference type="ARBA" id="ARBA00022605"/>
    </source>
</evidence>
<dbReference type="CDD" id="cd09008">
    <property type="entry name" value="MTAN"/>
    <property type="match status" value="1"/>
</dbReference>
<dbReference type="NCBIfam" id="TIGR01704">
    <property type="entry name" value="MTA_SAH-Nsdase"/>
    <property type="match status" value="1"/>
</dbReference>
<keyword evidence="7" id="KW-0326">Glycosidase</keyword>
<dbReference type="GO" id="GO:0008930">
    <property type="term" value="F:methylthioadenosine nucleosidase activity"/>
    <property type="evidence" value="ECO:0007669"/>
    <property type="project" value="UniProtKB-EC"/>
</dbReference>
<dbReference type="InterPro" id="IPR000845">
    <property type="entry name" value="Nucleoside_phosphorylase_d"/>
</dbReference>
<dbReference type="GO" id="GO:0008782">
    <property type="term" value="F:adenosylhomocysteine nucleosidase activity"/>
    <property type="evidence" value="ECO:0007669"/>
    <property type="project" value="UniProtKB-EC"/>
</dbReference>
<dbReference type="InterPro" id="IPR010049">
    <property type="entry name" value="MTA_SAH_Nsdase"/>
</dbReference>
<comment type="pathway">
    <text evidence="1">Amino-acid biosynthesis; L-methionine biosynthesis via salvage pathway; S-methyl-5-thio-alpha-D-ribose 1-phosphate from S-methyl-5'-thioadenosine (hydrolase route): step 1/2.</text>
</comment>
<sequence>MEPGDRMTDAFTPASVVIVAMEEEAAPFLDRADRVGDPLSRAHGMRRDLVIGGVPITLIRAGIGFANATAGAAYAYYTFGPDVPLISAGSAGGLAPGIEVGHVIVGSRYVNMNADATAFGYSLGQVPGMPADYAGDLALTRLALDTPHDETVHAGVIGSSEVFVTAPRALQFREQFPEVVAVDMESAAVAQFAHTHGQTFLSVRAISDLCAPDGTEFLTHLDGAAARSAAVVAAVVAVV</sequence>
<evidence type="ECO:0000256" key="2">
    <source>
        <dbReference type="ARBA" id="ARBA00011974"/>
    </source>
</evidence>
<dbReference type="Pfam" id="PF01048">
    <property type="entry name" value="PNP_UDP_1"/>
    <property type="match status" value="1"/>
</dbReference>
<proteinExistence type="predicted"/>
<dbReference type="EMBL" id="JBHSCN010000002">
    <property type="protein sequence ID" value="MFC4242029.1"/>
    <property type="molecule type" value="Genomic_DNA"/>
</dbReference>
<keyword evidence="3" id="KW-0028">Amino-acid biosynthesis</keyword>